<comment type="caution">
    <text evidence="3">The sequence shown here is derived from an EMBL/GenBank/DDBJ whole genome shotgun (WGS) entry which is preliminary data.</text>
</comment>
<dbReference type="InterPro" id="IPR002885">
    <property type="entry name" value="PPR_rpt"/>
</dbReference>
<name>A0A812IBC6_9DINO</name>
<reference evidence="3" key="1">
    <citation type="submission" date="2021-02" db="EMBL/GenBank/DDBJ databases">
        <authorList>
            <person name="Dougan E. K."/>
            <person name="Rhodes N."/>
            <person name="Thang M."/>
            <person name="Chan C."/>
        </authorList>
    </citation>
    <scope>NUCLEOTIDE SEQUENCE</scope>
</reference>
<dbReference type="Proteomes" id="UP000604046">
    <property type="component" value="Unassembled WGS sequence"/>
</dbReference>
<dbReference type="Gene3D" id="1.25.40.10">
    <property type="entry name" value="Tetratricopeptide repeat domain"/>
    <property type="match status" value="3"/>
</dbReference>
<keyword evidence="4" id="KW-1185">Reference proteome</keyword>
<gene>
    <name evidence="3" type="primary">EMB2654</name>
    <name evidence="3" type="ORF">SNAT2548_LOCUS3849</name>
</gene>
<protein>
    <submittedName>
        <fullName evidence="3">EMB2654 protein</fullName>
    </submittedName>
</protein>
<dbReference type="EMBL" id="CAJNDS010000236">
    <property type="protein sequence ID" value="CAE7031980.1"/>
    <property type="molecule type" value="Genomic_DNA"/>
</dbReference>
<accession>A0A812IBC6</accession>
<organism evidence="3 4">
    <name type="scientific">Symbiodinium natans</name>
    <dbReference type="NCBI Taxonomy" id="878477"/>
    <lineage>
        <taxon>Eukaryota</taxon>
        <taxon>Sar</taxon>
        <taxon>Alveolata</taxon>
        <taxon>Dinophyceae</taxon>
        <taxon>Suessiales</taxon>
        <taxon>Symbiodiniaceae</taxon>
        <taxon>Symbiodinium</taxon>
    </lineage>
</organism>
<sequence>MAGWHRAELEMVLTNVKRWGPTASKGNLATLWSRLGKASLLRICPDLAGFNAALTACHFGRHFADPPAFYKVVCERRSCWPFALCLAGETSALVADVVTRNAALSAAFRGSWRHGLGTARRFQAEGLEPDSVTYNTAAHALCKKDQWQLTLQLLHDSTEIGLRPSKVSFAALAAVAWRRRDWRQALWLLRHMEDEQVEADAVSCALALRCLEGCCRWPHAILLLERRGLDATCLNVALSAVSAGPEAWPRGLCLVARALQRGPAPDSVSCSTIASACARATAPSAALRLLREFQAFRIRLGTSAYNAVLASAIGDWALGVEIVEEMGQKAVPRDVITCGAAVAAFSVDSAVWMKAVCFQRLVNTAIVTASCGACANAHEWSQAVALLGQLRRRSLQEDEKAQGAAVAARELQGWRASLVELAAQAEPQLPACNAAVTACERTACWHAALSLLASAPGARMAPDAISANAGVSACRLAWARALHLLSQQAQLDSSSSELVAVAAEASGQGAAVARLLEDLEGRVMTGALRQRAV</sequence>
<evidence type="ECO:0000256" key="2">
    <source>
        <dbReference type="PROSITE-ProRule" id="PRU00708"/>
    </source>
</evidence>
<dbReference type="PANTHER" id="PTHR47447:SF17">
    <property type="entry name" value="OS12G0638900 PROTEIN"/>
    <property type="match status" value="1"/>
</dbReference>
<feature type="repeat" description="PPR" evidence="2">
    <location>
        <begin position="130"/>
        <end position="164"/>
    </location>
</feature>
<dbReference type="PANTHER" id="PTHR47447">
    <property type="entry name" value="OS03G0856100 PROTEIN"/>
    <property type="match status" value="1"/>
</dbReference>
<evidence type="ECO:0000313" key="3">
    <source>
        <dbReference type="EMBL" id="CAE7031980.1"/>
    </source>
</evidence>
<keyword evidence="1" id="KW-0677">Repeat</keyword>
<dbReference type="AlphaFoldDB" id="A0A812IBC6"/>
<proteinExistence type="predicted"/>
<dbReference type="InterPro" id="IPR011990">
    <property type="entry name" value="TPR-like_helical_dom_sf"/>
</dbReference>
<dbReference type="PROSITE" id="PS51375">
    <property type="entry name" value="PPR"/>
    <property type="match status" value="1"/>
</dbReference>
<dbReference type="OrthoDB" id="443199at2759"/>
<evidence type="ECO:0000313" key="4">
    <source>
        <dbReference type="Proteomes" id="UP000604046"/>
    </source>
</evidence>
<evidence type="ECO:0000256" key="1">
    <source>
        <dbReference type="ARBA" id="ARBA00022737"/>
    </source>
</evidence>